<dbReference type="CDD" id="cd03143">
    <property type="entry name" value="A4_beta-galactosidase_middle_domain"/>
    <property type="match status" value="1"/>
</dbReference>
<evidence type="ECO:0008006" key="3">
    <source>
        <dbReference type="Google" id="ProtNLM"/>
    </source>
</evidence>
<gene>
    <name evidence="1" type="ORF">PSQ19_12320</name>
</gene>
<dbReference type="InterPro" id="IPR029062">
    <property type="entry name" value="Class_I_gatase-like"/>
</dbReference>
<accession>A0ABY7YJY7</accession>
<protein>
    <recommendedName>
        <fullName evidence="3">ThuA-like domain-containing protein</fullName>
    </recommendedName>
</protein>
<sequence>MPHWLRAMGLNVNELDDDALSADLSAYTTIIIGTFGFGARAALSANSDRLHDWVANGGHLLTLYHRPSDGWNPDSTPPKRLVIGAPSLRWRVTNPDAEVKILQPDHPLLTGPNRINTADWSGWDKERGLYFAAEWDPAYVPLLSMHDSGEAPLKGALLSARVGKGRHTHTALVLHHQARQGSFPEPFGFLPISCSQHDKAPL</sequence>
<dbReference type="RefSeq" id="WP_282217973.1">
    <property type="nucleotide sequence ID" value="NZ_CP118246.1"/>
</dbReference>
<evidence type="ECO:0000313" key="2">
    <source>
        <dbReference type="Proteomes" id="UP001220530"/>
    </source>
</evidence>
<organism evidence="1 2">
    <name type="scientific">Devosia algicola</name>
    <dbReference type="NCBI Taxonomy" id="3026418"/>
    <lineage>
        <taxon>Bacteria</taxon>
        <taxon>Pseudomonadati</taxon>
        <taxon>Pseudomonadota</taxon>
        <taxon>Alphaproteobacteria</taxon>
        <taxon>Hyphomicrobiales</taxon>
        <taxon>Devosiaceae</taxon>
        <taxon>Devosia</taxon>
    </lineage>
</organism>
<dbReference type="Proteomes" id="UP001220530">
    <property type="component" value="Chromosome"/>
</dbReference>
<evidence type="ECO:0000313" key="1">
    <source>
        <dbReference type="EMBL" id="WDR01563.1"/>
    </source>
</evidence>
<dbReference type="EMBL" id="CP118246">
    <property type="protein sequence ID" value="WDR01563.1"/>
    <property type="molecule type" value="Genomic_DNA"/>
</dbReference>
<name>A0ABY7YJY7_9HYPH</name>
<dbReference type="Gene3D" id="3.40.50.880">
    <property type="match status" value="1"/>
</dbReference>
<reference evidence="1 2" key="1">
    <citation type="submission" date="2023-02" db="EMBL/GenBank/DDBJ databases">
        <title>Devosia algicola sp. nov., isolated from the phycosphere of marine algae.</title>
        <authorList>
            <person name="Kim J.M."/>
            <person name="Lee J.K."/>
            <person name="Choi B.J."/>
            <person name="Bayburt H."/>
            <person name="Jeon C.O."/>
        </authorList>
    </citation>
    <scope>NUCLEOTIDE SEQUENCE [LARGE SCALE GENOMIC DNA]</scope>
    <source>
        <strain evidence="1 2">G20-9</strain>
    </source>
</reference>
<dbReference type="SUPFAM" id="SSF52317">
    <property type="entry name" value="Class I glutamine amidotransferase-like"/>
    <property type="match status" value="1"/>
</dbReference>
<keyword evidence="2" id="KW-1185">Reference proteome</keyword>
<proteinExistence type="predicted"/>